<protein>
    <recommendedName>
        <fullName evidence="6">BRO1 domain-containing protein</fullName>
    </recommendedName>
</protein>
<accession>A0AAD1YAI1</accession>
<evidence type="ECO:0000256" key="1">
    <source>
        <dbReference type="ARBA" id="ARBA00004177"/>
    </source>
</evidence>
<dbReference type="Gene3D" id="1.20.140.50">
    <property type="entry name" value="alix/aip1 like domains"/>
    <property type="match status" value="1"/>
</dbReference>
<comment type="caution">
    <text evidence="7">The sequence shown here is derived from an EMBL/GenBank/DDBJ whole genome shotgun (WGS) entry which is preliminary data.</text>
</comment>
<keyword evidence="3" id="KW-0963">Cytoplasm</keyword>
<dbReference type="GO" id="GO:0043328">
    <property type="term" value="P:protein transport to vacuole involved in ubiquitin-dependent protein catabolic process via the multivesicular body sorting pathway"/>
    <property type="evidence" value="ECO:0007669"/>
    <property type="project" value="TreeGrafter"/>
</dbReference>
<dbReference type="EMBL" id="CAMPGE010030066">
    <property type="protein sequence ID" value="CAI2387567.1"/>
    <property type="molecule type" value="Genomic_DNA"/>
</dbReference>
<dbReference type="InterPro" id="IPR038499">
    <property type="entry name" value="BRO1_sf"/>
</dbReference>
<dbReference type="Gene3D" id="1.25.40.280">
    <property type="entry name" value="alix/aip1 like domains"/>
    <property type="match status" value="1"/>
</dbReference>
<comment type="subcellular location">
    <subcellularLocation>
        <location evidence="2">Cytoplasm</location>
    </subcellularLocation>
    <subcellularLocation>
        <location evidence="1">Endosome</location>
    </subcellularLocation>
</comment>
<evidence type="ECO:0000256" key="4">
    <source>
        <dbReference type="ARBA" id="ARBA00022753"/>
    </source>
</evidence>
<evidence type="ECO:0000256" key="3">
    <source>
        <dbReference type="ARBA" id="ARBA00022490"/>
    </source>
</evidence>
<reference evidence="7" key="1">
    <citation type="submission" date="2023-07" db="EMBL/GenBank/DDBJ databases">
        <authorList>
            <consortium name="AG Swart"/>
            <person name="Singh M."/>
            <person name="Singh A."/>
            <person name="Seah K."/>
            <person name="Emmerich C."/>
        </authorList>
    </citation>
    <scope>NUCLEOTIDE SEQUENCE</scope>
    <source>
        <strain evidence="7">DP1</strain>
    </source>
</reference>
<proteinExistence type="predicted"/>
<dbReference type="AlphaFoldDB" id="A0AAD1YAI1"/>
<dbReference type="Pfam" id="PF03097">
    <property type="entry name" value="BRO1"/>
    <property type="match status" value="1"/>
</dbReference>
<dbReference type="PANTHER" id="PTHR23030">
    <property type="entry name" value="PCD6 INTERACTING PROTEIN-RELATED"/>
    <property type="match status" value="1"/>
</dbReference>
<evidence type="ECO:0000256" key="2">
    <source>
        <dbReference type="ARBA" id="ARBA00004496"/>
    </source>
</evidence>
<dbReference type="Pfam" id="PF13949">
    <property type="entry name" value="ALIX_LYPXL_bnd"/>
    <property type="match status" value="1"/>
</dbReference>
<dbReference type="GO" id="GO:0005768">
    <property type="term" value="C:endosome"/>
    <property type="evidence" value="ECO:0007669"/>
    <property type="project" value="UniProtKB-SubCell"/>
</dbReference>
<dbReference type="PROSITE" id="PS51180">
    <property type="entry name" value="BRO1"/>
    <property type="match status" value="1"/>
</dbReference>
<keyword evidence="8" id="KW-1185">Reference proteome</keyword>
<dbReference type="InterPro" id="IPR004328">
    <property type="entry name" value="BRO1_dom"/>
</dbReference>
<feature type="domain" description="BRO1" evidence="6">
    <location>
        <begin position="1"/>
        <end position="364"/>
    </location>
</feature>
<evidence type="ECO:0000313" key="7">
    <source>
        <dbReference type="EMBL" id="CAI2387567.1"/>
    </source>
</evidence>
<dbReference type="SMART" id="SM01041">
    <property type="entry name" value="BRO1"/>
    <property type="match status" value="1"/>
</dbReference>
<feature type="region of interest" description="Disordered" evidence="5">
    <location>
        <begin position="711"/>
        <end position="744"/>
    </location>
</feature>
<evidence type="ECO:0000313" key="8">
    <source>
        <dbReference type="Proteomes" id="UP001295684"/>
    </source>
</evidence>
<evidence type="ECO:0000259" key="6">
    <source>
        <dbReference type="PROSITE" id="PS51180"/>
    </source>
</evidence>
<keyword evidence="4" id="KW-0967">Endosome</keyword>
<organism evidence="7 8">
    <name type="scientific">Euplotes crassus</name>
    <dbReference type="NCBI Taxonomy" id="5936"/>
    <lineage>
        <taxon>Eukaryota</taxon>
        <taxon>Sar</taxon>
        <taxon>Alveolata</taxon>
        <taxon>Ciliophora</taxon>
        <taxon>Intramacronucleata</taxon>
        <taxon>Spirotrichea</taxon>
        <taxon>Hypotrichia</taxon>
        <taxon>Euplotida</taxon>
        <taxon>Euplotidae</taxon>
        <taxon>Moneuplotes</taxon>
    </lineage>
</organism>
<evidence type="ECO:0000256" key="5">
    <source>
        <dbReference type="SAM" id="MobiDB-lite"/>
    </source>
</evidence>
<dbReference type="Proteomes" id="UP001295684">
    <property type="component" value="Unassembled WGS sequence"/>
</dbReference>
<dbReference type="InterPro" id="IPR025304">
    <property type="entry name" value="ALIX_V_dom"/>
</dbReference>
<dbReference type="PANTHER" id="PTHR23030:SF30">
    <property type="entry name" value="TYROSINE-PROTEIN PHOSPHATASE NON-RECEPTOR TYPE 23"/>
    <property type="match status" value="1"/>
</dbReference>
<dbReference type="Gene3D" id="1.20.120.560">
    <property type="entry name" value="alix/aip1 in complex with the ypdl late domain"/>
    <property type="match status" value="1"/>
</dbReference>
<sequence length="744" mass="84139">MLPILYRQTEEIPLFDAIEKYVVRNFGPREFEAIKTQITELHEYRNEIAGMESYDDVLCLEKYEKILINYYIGMSFIEKKFSFGSKDDTVKLNFPWKDSQTKEKKASKDGLQLELNSVLYNLGAVLNNIGVYTPLEGDSIKSVSQKFQEAAWLFDHMKKTVEGLKPSNRSHDFTVENLLYNSTIQLAQSQYCFFKKAETAGMKPGICAKITFQLKSFFEEAGNYCKASKVLSKCGFLANTKFYITYYEAIAHYFKGREYKDSAEESGGGMGNAEGHLALALAKLESVSTYDARTKDALKQRKEQIENEYEDVKKINSNVYYEGCTPAKELAKIESKNFTMHRSMEQKLEEPFVGAEKFEVFLPMEVRKLEGEFQQEANKIINQNLEILQKLSADEDGFLASQGLPQAVYSLSGKEEIPDDLWNRVSEFQQRGNYQYLENLLIGVKQNRQTCFDIVAKCETAVVEEENEDSSMRAAYGARWQRLPSSSLNSEIKTRIESYKGNLDKAFETDSTVESNIAAIKPKMANLQLSRNELTQKMPKSKASEAASSPAVANIQQAIEQLNELKRQRQNSMTQMTAGLESANLRKDLMAVHSGSLSKEAAFETHLQGLNGYTEAIEDQQIKSSELLSLIDTNMMSFNEIIAGASQSDKVEFFKSIDEGLKIYYENMNLLSNGAKFYKQMHTYLTSLHLFTNDFVASRTVEKDQIIEQINSGGMPPPGAPGTTGSPYNPSFIPQNPYGGAQYK</sequence>
<gene>
    <name evidence="7" type="ORF">ECRASSUSDP1_LOCUS29200</name>
</gene>
<name>A0AAD1YAI1_EUPCR</name>